<name>A0A2P6F8I7_9MOLU</name>
<keyword evidence="1" id="KW-0812">Transmembrane</keyword>
<sequence>MIFALLLLIFSTLIFVISKSVYISFSLFLICSFVGLDKFSVLNSPKLLLLIILFKLILDVKLTTTSPLKISFLLKLIFAYVEVIFLTSKSFILFFKSVFFSFNLSLICCSVGKFKPLVLIEPNSMFLIIDFTGLLYLIFNSPL</sequence>
<gene>
    <name evidence="2" type="ORF">SMSRO_SF029350</name>
</gene>
<evidence type="ECO:0000313" key="3">
    <source>
        <dbReference type="Proteomes" id="UP000031565"/>
    </source>
</evidence>
<dbReference type="AlphaFoldDB" id="A0A2P6F8I7"/>
<keyword evidence="1" id="KW-0472">Membrane</keyword>
<organism evidence="2 3">
    <name type="scientific">Spiroplasma poulsonii</name>
    <dbReference type="NCBI Taxonomy" id="2138"/>
    <lineage>
        <taxon>Bacteria</taxon>
        <taxon>Bacillati</taxon>
        <taxon>Mycoplasmatota</taxon>
        <taxon>Mollicutes</taxon>
        <taxon>Entomoplasmatales</taxon>
        <taxon>Spiroplasmataceae</taxon>
        <taxon>Spiroplasma</taxon>
    </lineage>
</organism>
<evidence type="ECO:0000313" key="2">
    <source>
        <dbReference type="EMBL" id="PQM29767.1"/>
    </source>
</evidence>
<feature type="transmembrane region" description="Helical" evidence="1">
    <location>
        <begin position="118"/>
        <end position="139"/>
    </location>
</feature>
<keyword evidence="3" id="KW-1185">Reference proteome</keyword>
<comment type="caution">
    <text evidence="2">The sequence shown here is derived from an EMBL/GenBank/DDBJ whole genome shotgun (WGS) entry which is preliminary data.</text>
</comment>
<reference evidence="2 3" key="1">
    <citation type="journal article" date="2015" name="MBio">
        <title>Genome sequence of the Drosophila melanogaster male-killing Spiroplasma strain MSRO endosymbiont.</title>
        <authorList>
            <person name="Paredes J.C."/>
            <person name="Herren J.K."/>
            <person name="Schupfer F."/>
            <person name="Marin R."/>
            <person name="Claverol S."/>
            <person name="Kuo C.H."/>
            <person name="Lemaitre B."/>
            <person name="Beven L."/>
        </authorList>
    </citation>
    <scope>NUCLEOTIDE SEQUENCE [LARGE SCALE GENOMIC DNA]</scope>
    <source>
        <strain evidence="2 3">MSRO</strain>
    </source>
</reference>
<feature type="transmembrane region" description="Helical" evidence="1">
    <location>
        <begin position="42"/>
        <end position="58"/>
    </location>
</feature>
<keyword evidence="1" id="KW-1133">Transmembrane helix</keyword>
<accession>A0A2P6F8I7</accession>
<dbReference type="EMBL" id="JTLV02000007">
    <property type="protein sequence ID" value="PQM29767.1"/>
    <property type="molecule type" value="Genomic_DNA"/>
</dbReference>
<proteinExistence type="predicted"/>
<feature type="transmembrane region" description="Helical" evidence="1">
    <location>
        <begin position="70"/>
        <end position="87"/>
    </location>
</feature>
<evidence type="ECO:0000256" key="1">
    <source>
        <dbReference type="SAM" id="Phobius"/>
    </source>
</evidence>
<protein>
    <submittedName>
        <fullName evidence="2">Uncharacterized protein</fullName>
    </submittedName>
</protein>
<dbReference type="Proteomes" id="UP000031565">
    <property type="component" value="Unassembled WGS sequence"/>
</dbReference>